<protein>
    <recommendedName>
        <fullName evidence="3">Retrovirus-related Pol polyprotein from transposon TNT 1-94</fullName>
    </recommendedName>
</protein>
<name>A0A2I0I9Q7_PUNGR</name>
<gene>
    <name evidence="1" type="ORF">CRG98_039058</name>
</gene>
<dbReference type="Proteomes" id="UP000233551">
    <property type="component" value="Unassembled WGS sequence"/>
</dbReference>
<dbReference type="Pfam" id="PF14223">
    <property type="entry name" value="Retrotran_gag_2"/>
    <property type="match status" value="1"/>
</dbReference>
<proteinExistence type="predicted"/>
<evidence type="ECO:0000313" key="2">
    <source>
        <dbReference type="Proteomes" id="UP000233551"/>
    </source>
</evidence>
<keyword evidence="2" id="KW-1185">Reference proteome</keyword>
<accession>A0A2I0I9Q7</accession>
<evidence type="ECO:0000313" key="1">
    <source>
        <dbReference type="EMBL" id="PKI40543.1"/>
    </source>
</evidence>
<dbReference type="AlphaFoldDB" id="A0A2I0I9Q7"/>
<evidence type="ECO:0008006" key="3">
    <source>
        <dbReference type="Google" id="ProtNLM"/>
    </source>
</evidence>
<comment type="caution">
    <text evidence="1">The sequence shown here is derived from an EMBL/GenBank/DDBJ whole genome shotgun (WGS) entry which is preliminary data.</text>
</comment>
<reference evidence="1 2" key="1">
    <citation type="submission" date="2017-11" db="EMBL/GenBank/DDBJ databases">
        <title>De-novo sequencing of pomegranate (Punica granatum L.) genome.</title>
        <authorList>
            <person name="Akparov Z."/>
            <person name="Amiraslanov A."/>
            <person name="Hajiyeva S."/>
            <person name="Abbasov M."/>
            <person name="Kaur K."/>
            <person name="Hamwieh A."/>
            <person name="Solovyev V."/>
            <person name="Salamov A."/>
            <person name="Braich B."/>
            <person name="Kosarev P."/>
            <person name="Mahmoud A."/>
            <person name="Hajiyev E."/>
            <person name="Babayeva S."/>
            <person name="Izzatullayeva V."/>
            <person name="Mammadov A."/>
            <person name="Mammadov A."/>
            <person name="Sharifova S."/>
            <person name="Ojaghi J."/>
            <person name="Eynullazada K."/>
            <person name="Bayramov B."/>
            <person name="Abdulazimova A."/>
            <person name="Shahmuradov I."/>
        </authorList>
    </citation>
    <scope>NUCLEOTIDE SEQUENCE [LARGE SCALE GENOMIC DNA]</scope>
    <source>
        <strain evidence="2">cv. AG2017</strain>
        <tissue evidence="1">Leaf</tissue>
    </source>
</reference>
<sequence length="149" mass="16789">MSGTKFEVEKFDGSNDFEPWKIKIKALLVQHGLEGALEGEKKLTATLSLEERKMVMLKARSSIQLSLSNKFPWEAMQSLLDTECDHADLFNQIVMDLTNVGVEIQDKDLTLLLLCPLQEAYGSFVDTMLYSRTSITLEDVKASLNSKEL</sequence>
<organism evidence="1 2">
    <name type="scientific">Punica granatum</name>
    <name type="common">Pomegranate</name>
    <dbReference type="NCBI Taxonomy" id="22663"/>
    <lineage>
        <taxon>Eukaryota</taxon>
        <taxon>Viridiplantae</taxon>
        <taxon>Streptophyta</taxon>
        <taxon>Embryophyta</taxon>
        <taxon>Tracheophyta</taxon>
        <taxon>Spermatophyta</taxon>
        <taxon>Magnoliopsida</taxon>
        <taxon>eudicotyledons</taxon>
        <taxon>Gunneridae</taxon>
        <taxon>Pentapetalae</taxon>
        <taxon>rosids</taxon>
        <taxon>malvids</taxon>
        <taxon>Myrtales</taxon>
        <taxon>Lythraceae</taxon>
        <taxon>Punica</taxon>
    </lineage>
</organism>
<dbReference type="EMBL" id="PGOL01003535">
    <property type="protein sequence ID" value="PKI40543.1"/>
    <property type="molecule type" value="Genomic_DNA"/>
</dbReference>